<keyword evidence="2" id="KW-1185">Reference proteome</keyword>
<name>A0ACC1CA65_9ROSI</name>
<protein>
    <submittedName>
        <fullName evidence="1">Uncharacterized protein</fullName>
    </submittedName>
</protein>
<reference evidence="2" key="1">
    <citation type="journal article" date="2023" name="G3 (Bethesda)">
        <title>Genome assembly and association tests identify interacting loci associated with vigor, precocity, and sex in interspecific pistachio rootstocks.</title>
        <authorList>
            <person name="Palmer W."/>
            <person name="Jacygrad E."/>
            <person name="Sagayaradj S."/>
            <person name="Cavanaugh K."/>
            <person name="Han R."/>
            <person name="Bertier L."/>
            <person name="Beede B."/>
            <person name="Kafkas S."/>
            <person name="Golino D."/>
            <person name="Preece J."/>
            <person name="Michelmore R."/>
        </authorList>
    </citation>
    <scope>NUCLEOTIDE SEQUENCE [LARGE SCALE GENOMIC DNA]</scope>
</reference>
<dbReference type="EMBL" id="CM047897">
    <property type="protein sequence ID" value="KAJ0112486.1"/>
    <property type="molecule type" value="Genomic_DNA"/>
</dbReference>
<accession>A0ACC1CA65</accession>
<proteinExistence type="predicted"/>
<evidence type="ECO:0000313" key="1">
    <source>
        <dbReference type="EMBL" id="KAJ0112486.1"/>
    </source>
</evidence>
<comment type="caution">
    <text evidence="1">The sequence shown here is derived from an EMBL/GenBank/DDBJ whole genome shotgun (WGS) entry which is preliminary data.</text>
</comment>
<organism evidence="1 2">
    <name type="scientific">Pistacia atlantica</name>
    <dbReference type="NCBI Taxonomy" id="434234"/>
    <lineage>
        <taxon>Eukaryota</taxon>
        <taxon>Viridiplantae</taxon>
        <taxon>Streptophyta</taxon>
        <taxon>Embryophyta</taxon>
        <taxon>Tracheophyta</taxon>
        <taxon>Spermatophyta</taxon>
        <taxon>Magnoliopsida</taxon>
        <taxon>eudicotyledons</taxon>
        <taxon>Gunneridae</taxon>
        <taxon>Pentapetalae</taxon>
        <taxon>rosids</taxon>
        <taxon>malvids</taxon>
        <taxon>Sapindales</taxon>
        <taxon>Anacardiaceae</taxon>
        <taxon>Pistacia</taxon>
    </lineage>
</organism>
<sequence>MEKRNCKVCVTGGAGYVGSWLVKKLLEKGYTVHATLRNLDDRSKVNFLKSFPDADTRLLLFEADLYDPDKFEFAIQGCEFVFHVATPFRHTDGSQFKNMTEATIAAAKSIAKSCIRSGTVKRLIYTSSMISASPLTHDGTSFKDCIDETCWTPLNLSFTNDNLSIMEYRHSKIQTEKEMLSYGSNTDGDRLEVVTLDIGLVGGETLLSYTPSTVAMYISQLTNSKHLYQALRFTEDLLGKVPMVHVDDVCEAHIFCMENPSINGRFLCASSYVSSAQIANYYQQNYPEFHFNQEYLDGPKREIKWGGTKLIEKGFEYKYDTKMILDDSIECARRTGRSKPVMVSYFEALMVFWIQ</sequence>
<gene>
    <name evidence="1" type="ORF">Patl1_00578</name>
</gene>
<evidence type="ECO:0000313" key="2">
    <source>
        <dbReference type="Proteomes" id="UP001164250"/>
    </source>
</evidence>
<dbReference type="Proteomes" id="UP001164250">
    <property type="component" value="Chromosome 1"/>
</dbReference>